<dbReference type="AlphaFoldDB" id="M7BKA4"/>
<sequence length="113" mass="12190">MRERWNTAEALQGEEQTSVYLASEQRSSVARGERDSSCSPTKQKWRLFKLLDAFKIFTHPAVLRVFSSPSVSGPSLAPVFGGIAVVGGGSFSAEDQSEGPDAEVLLKTRSAAE</sequence>
<evidence type="ECO:0000256" key="1">
    <source>
        <dbReference type="SAM" id="MobiDB-lite"/>
    </source>
</evidence>
<evidence type="ECO:0000313" key="3">
    <source>
        <dbReference type="Proteomes" id="UP000031443"/>
    </source>
</evidence>
<gene>
    <name evidence="2" type="ORF">UY3_10417</name>
</gene>
<dbReference type="EMBL" id="KB540685">
    <property type="protein sequence ID" value="EMP32453.1"/>
    <property type="molecule type" value="Genomic_DNA"/>
</dbReference>
<feature type="compositionally biased region" description="Basic and acidic residues" evidence="1">
    <location>
        <begin position="104"/>
        <end position="113"/>
    </location>
</feature>
<evidence type="ECO:0000313" key="2">
    <source>
        <dbReference type="EMBL" id="EMP32453.1"/>
    </source>
</evidence>
<feature type="region of interest" description="Disordered" evidence="1">
    <location>
        <begin position="1"/>
        <end position="39"/>
    </location>
</feature>
<organism evidence="2 3">
    <name type="scientific">Chelonia mydas</name>
    <name type="common">Green sea-turtle</name>
    <name type="synonym">Chelonia agassizi</name>
    <dbReference type="NCBI Taxonomy" id="8469"/>
    <lineage>
        <taxon>Eukaryota</taxon>
        <taxon>Metazoa</taxon>
        <taxon>Chordata</taxon>
        <taxon>Craniata</taxon>
        <taxon>Vertebrata</taxon>
        <taxon>Euteleostomi</taxon>
        <taxon>Archelosauria</taxon>
        <taxon>Testudinata</taxon>
        <taxon>Testudines</taxon>
        <taxon>Cryptodira</taxon>
        <taxon>Durocryptodira</taxon>
        <taxon>Americhelydia</taxon>
        <taxon>Chelonioidea</taxon>
        <taxon>Cheloniidae</taxon>
        <taxon>Chelonia</taxon>
    </lineage>
</organism>
<accession>M7BKA4</accession>
<reference evidence="3" key="1">
    <citation type="journal article" date="2013" name="Nat. Genet.">
        <title>The draft genomes of soft-shell turtle and green sea turtle yield insights into the development and evolution of the turtle-specific body plan.</title>
        <authorList>
            <person name="Wang Z."/>
            <person name="Pascual-Anaya J."/>
            <person name="Zadissa A."/>
            <person name="Li W."/>
            <person name="Niimura Y."/>
            <person name="Huang Z."/>
            <person name="Li C."/>
            <person name="White S."/>
            <person name="Xiong Z."/>
            <person name="Fang D."/>
            <person name="Wang B."/>
            <person name="Ming Y."/>
            <person name="Chen Y."/>
            <person name="Zheng Y."/>
            <person name="Kuraku S."/>
            <person name="Pignatelli M."/>
            <person name="Herrero J."/>
            <person name="Beal K."/>
            <person name="Nozawa M."/>
            <person name="Li Q."/>
            <person name="Wang J."/>
            <person name="Zhang H."/>
            <person name="Yu L."/>
            <person name="Shigenobu S."/>
            <person name="Wang J."/>
            <person name="Liu J."/>
            <person name="Flicek P."/>
            <person name="Searle S."/>
            <person name="Wang J."/>
            <person name="Kuratani S."/>
            <person name="Yin Y."/>
            <person name="Aken B."/>
            <person name="Zhang G."/>
            <person name="Irie N."/>
        </authorList>
    </citation>
    <scope>NUCLEOTIDE SEQUENCE [LARGE SCALE GENOMIC DNA]</scope>
</reference>
<protein>
    <submittedName>
        <fullName evidence="2">Uncharacterized protein</fullName>
    </submittedName>
</protein>
<proteinExistence type="predicted"/>
<keyword evidence="3" id="KW-1185">Reference proteome</keyword>
<name>M7BKA4_CHEMY</name>
<feature type="region of interest" description="Disordered" evidence="1">
    <location>
        <begin position="91"/>
        <end position="113"/>
    </location>
</feature>
<dbReference type="Proteomes" id="UP000031443">
    <property type="component" value="Unassembled WGS sequence"/>
</dbReference>
<feature type="compositionally biased region" description="Polar residues" evidence="1">
    <location>
        <begin position="14"/>
        <end position="28"/>
    </location>
</feature>